<dbReference type="PIRSF" id="PIRSF016493">
    <property type="entry name" value="Glycyl_aminpptds"/>
    <property type="match status" value="1"/>
</dbReference>
<dbReference type="InterPro" id="IPR027268">
    <property type="entry name" value="Peptidase_M4/M1_CTD_sf"/>
</dbReference>
<dbReference type="InterPro" id="IPR024191">
    <property type="entry name" value="Peptidase_M61"/>
</dbReference>
<dbReference type="GO" id="GO:0004177">
    <property type="term" value="F:aminopeptidase activity"/>
    <property type="evidence" value="ECO:0007669"/>
    <property type="project" value="UniProtKB-KW"/>
</dbReference>
<dbReference type="Gene3D" id="2.60.40.3650">
    <property type="match status" value="1"/>
</dbReference>
<dbReference type="SUPFAM" id="SSF50156">
    <property type="entry name" value="PDZ domain-like"/>
    <property type="match status" value="1"/>
</dbReference>
<keyword evidence="3" id="KW-0378">Hydrolase</keyword>
<dbReference type="InterPro" id="IPR036034">
    <property type="entry name" value="PDZ_sf"/>
</dbReference>
<evidence type="ECO:0000259" key="2">
    <source>
        <dbReference type="Pfam" id="PF17899"/>
    </source>
</evidence>
<dbReference type="Pfam" id="PF17899">
    <property type="entry name" value="Peptidase_M61_N"/>
    <property type="match status" value="1"/>
</dbReference>
<keyword evidence="3" id="KW-0031">Aminopeptidase</keyword>
<proteinExistence type="predicted"/>
<dbReference type="InterPro" id="IPR007963">
    <property type="entry name" value="Peptidase_M61_catalytic"/>
</dbReference>
<organism evidence="3">
    <name type="scientific">uncultured Poseidoniia archaeon</name>
    <dbReference type="NCBI Taxonomy" id="1697135"/>
    <lineage>
        <taxon>Archaea</taxon>
        <taxon>Methanobacteriati</taxon>
        <taxon>Thermoplasmatota</taxon>
        <taxon>Candidatus Poseidoniia</taxon>
        <taxon>environmental samples</taxon>
    </lineage>
</organism>
<evidence type="ECO:0000313" key="3">
    <source>
        <dbReference type="EMBL" id="ANV79556.1"/>
    </source>
</evidence>
<feature type="domain" description="Peptidase M61 catalytic" evidence="1">
    <location>
        <begin position="290"/>
        <end position="405"/>
    </location>
</feature>
<keyword evidence="3" id="KW-0645">Protease</keyword>
<reference evidence="3" key="2">
    <citation type="journal article" date="2015" name="ISME J.">
        <title>A new class of marine Euryarchaeota group II from the Mediterranean deep chlorophyll maximum.</title>
        <authorList>
            <person name="Martin-Cuadrado A.B."/>
            <person name="Garcia-Heredia I."/>
            <person name="Molto A.G."/>
            <person name="Lopez-Ubeda R."/>
            <person name="Kimes N."/>
            <person name="Lopez-Garcia P."/>
            <person name="Moreira D."/>
            <person name="Rodriguez-Valera F."/>
        </authorList>
    </citation>
    <scope>NUCLEOTIDE SEQUENCE</scope>
</reference>
<dbReference type="EMBL" id="KP211839">
    <property type="protein sequence ID" value="ANV79556.1"/>
    <property type="molecule type" value="Genomic_DNA"/>
</dbReference>
<sequence>MRDGYSGLKFLFDATEGDSRHLHVGIELEGPFTGKNLTLSFPRWVPGSYFLREPIQYMFDFEAFDGNGNLLSSNRKDIDSMRINLTESTNLVKIKYKILAIELSCRSTHLDGTHVHVMPPFTWFLPVSGIDSERMEKTHIIKAHIPSHWTPATQYLEISNNDSKGILTNNSGRTYHFEAPNRDELLDGILEANENETMSWVVEGRTHHLKIWDSGGYVPNKKMLERLKEDMDKVVMEHHALFGIPKWDNYVTVLHFTEKSRGGLEHLNSQTSMLPRQCLMPGFEDEYKDLVSLFSHEYLHQWNVKRLRPRNFLNYDLQKETHSDLLWWFEGATSWLGDVLCVRSGAWSEEDWRKDFLRKMKRHTLRNGMEKESLAESSHDAWIHLYRSHAFSRETQNSYYLEGELAIFCLDAELRKRSKGKSGLCQLMAILCEKHAIHYPETQKLGVTYKDIRSSLTGMEGGLRLGKMLDKLVFERKAPDVDKALQYFSLDLIPEKVTKEGEIESAWMGVQIREVNKQLRVTSHQQNSPLRKILMPGDEIIAINGFRVNSNNLLNKYLKGLVDCDTEITFNHEGIVQTCTVSLPSQPTKNVKLDGKGNKKWKDYIATRQTI</sequence>
<accession>A0A1B1TB90</accession>
<dbReference type="InterPro" id="IPR040756">
    <property type="entry name" value="Peptidase_M61_N"/>
</dbReference>
<protein>
    <submittedName>
        <fullName evidence="3">BcepAP-like glycyl aminopeptidase (M61 family)</fullName>
    </submittedName>
</protein>
<dbReference type="Pfam" id="PF05299">
    <property type="entry name" value="Peptidase_M61"/>
    <property type="match status" value="1"/>
</dbReference>
<dbReference type="Gene3D" id="1.10.390.10">
    <property type="entry name" value="Neutral Protease Domain 2"/>
    <property type="match status" value="1"/>
</dbReference>
<reference evidence="3" key="1">
    <citation type="submission" date="2014-11" db="EMBL/GenBank/DDBJ databases">
        <authorList>
            <person name="Zhu J."/>
            <person name="Qi W."/>
            <person name="Song R."/>
        </authorList>
    </citation>
    <scope>NUCLEOTIDE SEQUENCE</scope>
</reference>
<dbReference type="SUPFAM" id="SSF55486">
    <property type="entry name" value="Metalloproteases ('zincins'), catalytic domain"/>
    <property type="match status" value="1"/>
</dbReference>
<name>A0A1B1TB90_9ARCH</name>
<evidence type="ECO:0000259" key="1">
    <source>
        <dbReference type="Pfam" id="PF05299"/>
    </source>
</evidence>
<dbReference type="AlphaFoldDB" id="A0A1B1TB90"/>
<feature type="domain" description="Peptidase M61 N-terminal" evidence="2">
    <location>
        <begin position="16"/>
        <end position="187"/>
    </location>
</feature>
<dbReference type="Gene3D" id="2.30.42.10">
    <property type="match status" value="1"/>
</dbReference>